<reference evidence="2" key="1">
    <citation type="submission" date="2024-05" db="EMBL/GenBank/DDBJ databases">
        <title>Alkalihalobacillus sp. strain MEB203 novel alkaliphilic bacterium from Lonar Lake, India.</title>
        <authorList>
            <person name="Joshi A."/>
            <person name="Thite S."/>
            <person name="Mengade P."/>
        </authorList>
    </citation>
    <scope>NUCLEOTIDE SEQUENCE</scope>
    <source>
        <strain evidence="2">MEB 203</strain>
    </source>
</reference>
<dbReference type="Proteomes" id="UP001148125">
    <property type="component" value="Unassembled WGS sequence"/>
</dbReference>
<protein>
    <submittedName>
        <fullName evidence="2">DNA double-strand break repair nuclease NurA</fullName>
    </submittedName>
</protein>
<evidence type="ECO:0000313" key="2">
    <source>
        <dbReference type="EMBL" id="MDE5416009.1"/>
    </source>
</evidence>
<comment type="caution">
    <text evidence="2">The sequence shown here is derived from an EMBL/GenBank/DDBJ whole genome shotgun (WGS) entry which is preliminary data.</text>
</comment>
<evidence type="ECO:0000259" key="1">
    <source>
        <dbReference type="SMART" id="SM00933"/>
    </source>
</evidence>
<organism evidence="2 3">
    <name type="scientific">Alkalihalobacterium chitinilyticum</name>
    <dbReference type="NCBI Taxonomy" id="2980103"/>
    <lineage>
        <taxon>Bacteria</taxon>
        <taxon>Bacillati</taxon>
        <taxon>Bacillota</taxon>
        <taxon>Bacilli</taxon>
        <taxon>Bacillales</taxon>
        <taxon>Bacillaceae</taxon>
        <taxon>Alkalihalobacterium</taxon>
    </lineage>
</organism>
<dbReference type="EMBL" id="JAOTPO010000024">
    <property type="protein sequence ID" value="MDE5416009.1"/>
    <property type="molecule type" value="Genomic_DNA"/>
</dbReference>
<proteinExistence type="predicted"/>
<feature type="domain" description="NurA" evidence="1">
    <location>
        <begin position="62"/>
        <end position="293"/>
    </location>
</feature>
<name>A0ABT5VP10_9BACI</name>
<sequence>MLEVQRHLIEKMTKMDSELRMKYGNKQSVNSTIRQSLFDKNGQFRQMSRSEADFLSNWIAELEVAAVDGSVNQTKGEYPHVIYFFQALARTIKGKEKWEFDLYTPLLEEVEETIEEEIESQKRVRSSKMAELELMVAKAMMEEGSIKLILMDGSLTHYAIDAPKLWQEVRELALLNNVLIAGVTEEVGTSFLYQVLELEFNEAQGQQLVYDRDLLFGVLKQGEMLFLEKAQHKPHVHTAWLRPSTDPAVIGVDVLIEQTEEINRICDFIFSITPKEGRGIPLFLDMVDRDVRITDKLVEALVEQYIDPELIRRLFSPKRTHRLY</sequence>
<evidence type="ECO:0000313" key="3">
    <source>
        <dbReference type="Proteomes" id="UP001148125"/>
    </source>
</evidence>
<dbReference type="InterPro" id="IPR018977">
    <property type="entry name" value="NurA_domain"/>
</dbReference>
<dbReference type="SMART" id="SM00933">
    <property type="entry name" value="NurA"/>
    <property type="match status" value="1"/>
</dbReference>
<accession>A0ABT5VP10</accession>
<gene>
    <name evidence="2" type="ORF">N7Z68_22000</name>
</gene>
<dbReference type="Pfam" id="PF09376">
    <property type="entry name" value="NurA"/>
    <property type="match status" value="1"/>
</dbReference>
<keyword evidence="3" id="KW-1185">Reference proteome</keyword>
<dbReference type="RefSeq" id="WP_275120595.1">
    <property type="nucleotide sequence ID" value="NZ_JAOTPO010000024.1"/>
</dbReference>